<feature type="region of interest" description="Disordered" evidence="1">
    <location>
        <begin position="1"/>
        <end position="90"/>
    </location>
</feature>
<feature type="transmembrane region" description="Helical" evidence="2">
    <location>
        <begin position="100"/>
        <end position="123"/>
    </location>
</feature>
<evidence type="ECO:0000313" key="4">
    <source>
        <dbReference type="Proteomes" id="UP001278766"/>
    </source>
</evidence>
<keyword evidence="2" id="KW-1133">Transmembrane helix</keyword>
<feature type="non-terminal residue" evidence="3">
    <location>
        <position position="1"/>
    </location>
</feature>
<feature type="compositionally biased region" description="Low complexity" evidence="1">
    <location>
        <begin position="49"/>
        <end position="60"/>
    </location>
</feature>
<dbReference type="GeneID" id="87841191"/>
<dbReference type="AlphaFoldDB" id="A0AAE0HG72"/>
<protein>
    <submittedName>
        <fullName evidence="3">Uncharacterized protein</fullName>
    </submittedName>
</protein>
<dbReference type="RefSeq" id="XP_062658585.1">
    <property type="nucleotide sequence ID" value="XM_062804243.1"/>
</dbReference>
<reference evidence="3" key="1">
    <citation type="journal article" date="2023" name="Mol. Phylogenet. Evol.">
        <title>Genome-scale phylogeny and comparative genomics of the fungal order Sordariales.</title>
        <authorList>
            <person name="Hensen N."/>
            <person name="Bonometti L."/>
            <person name="Westerberg I."/>
            <person name="Brannstrom I.O."/>
            <person name="Guillou S."/>
            <person name="Cros-Aarteil S."/>
            <person name="Calhoun S."/>
            <person name="Haridas S."/>
            <person name="Kuo A."/>
            <person name="Mondo S."/>
            <person name="Pangilinan J."/>
            <person name="Riley R."/>
            <person name="LaButti K."/>
            <person name="Andreopoulos B."/>
            <person name="Lipzen A."/>
            <person name="Chen C."/>
            <person name="Yan M."/>
            <person name="Daum C."/>
            <person name="Ng V."/>
            <person name="Clum A."/>
            <person name="Steindorff A."/>
            <person name="Ohm R.A."/>
            <person name="Martin F."/>
            <person name="Silar P."/>
            <person name="Natvig D.O."/>
            <person name="Lalanne C."/>
            <person name="Gautier V."/>
            <person name="Ament-Velasquez S.L."/>
            <person name="Kruys A."/>
            <person name="Hutchinson M.I."/>
            <person name="Powell A.J."/>
            <person name="Barry K."/>
            <person name="Miller A.N."/>
            <person name="Grigoriev I.V."/>
            <person name="Debuchy R."/>
            <person name="Gladieux P."/>
            <person name="Hiltunen Thoren M."/>
            <person name="Johannesson H."/>
        </authorList>
    </citation>
    <scope>NUCLEOTIDE SEQUENCE</scope>
    <source>
        <strain evidence="3">CBS 168.71</strain>
    </source>
</reference>
<keyword evidence="2" id="KW-0472">Membrane</keyword>
<keyword evidence="2" id="KW-0812">Transmembrane</keyword>
<feature type="compositionally biased region" description="Polar residues" evidence="1">
    <location>
        <begin position="72"/>
        <end position="90"/>
    </location>
</feature>
<comment type="caution">
    <text evidence="3">The sequence shown here is derived from an EMBL/GenBank/DDBJ whole genome shotgun (WGS) entry which is preliminary data.</text>
</comment>
<accession>A0AAE0HG72</accession>
<dbReference type="Proteomes" id="UP001278766">
    <property type="component" value="Unassembled WGS sequence"/>
</dbReference>
<evidence type="ECO:0000256" key="2">
    <source>
        <dbReference type="SAM" id="Phobius"/>
    </source>
</evidence>
<reference evidence="3" key="2">
    <citation type="submission" date="2023-06" db="EMBL/GenBank/DDBJ databases">
        <authorList>
            <consortium name="Lawrence Berkeley National Laboratory"/>
            <person name="Haridas S."/>
            <person name="Hensen N."/>
            <person name="Bonometti L."/>
            <person name="Westerberg I."/>
            <person name="Brannstrom I.O."/>
            <person name="Guillou S."/>
            <person name="Cros-Aarteil S."/>
            <person name="Calhoun S."/>
            <person name="Kuo A."/>
            <person name="Mondo S."/>
            <person name="Pangilinan J."/>
            <person name="Riley R."/>
            <person name="Labutti K."/>
            <person name="Andreopoulos B."/>
            <person name="Lipzen A."/>
            <person name="Chen C."/>
            <person name="Yanf M."/>
            <person name="Daum C."/>
            <person name="Ng V."/>
            <person name="Clum A."/>
            <person name="Steindorff A."/>
            <person name="Ohm R."/>
            <person name="Martin F."/>
            <person name="Silar P."/>
            <person name="Natvig D."/>
            <person name="Lalanne C."/>
            <person name="Gautier V."/>
            <person name="Ament-Velasquez S.L."/>
            <person name="Kruys A."/>
            <person name="Hutchinson M.I."/>
            <person name="Powell A.J."/>
            <person name="Barry K."/>
            <person name="Miller A.N."/>
            <person name="Grigoriev I.V."/>
            <person name="Debuchy R."/>
            <person name="Gladieux P."/>
            <person name="Thoren M.H."/>
            <person name="Johannesson H."/>
        </authorList>
    </citation>
    <scope>NUCLEOTIDE SEQUENCE</scope>
    <source>
        <strain evidence="3">CBS 168.71</strain>
    </source>
</reference>
<gene>
    <name evidence="3" type="ORF">B0H64DRAFT_402523</name>
</gene>
<dbReference type="EMBL" id="JAUEPN010000005">
    <property type="protein sequence ID" value="KAK3295071.1"/>
    <property type="molecule type" value="Genomic_DNA"/>
</dbReference>
<evidence type="ECO:0000313" key="3">
    <source>
        <dbReference type="EMBL" id="KAK3295071.1"/>
    </source>
</evidence>
<feature type="compositionally biased region" description="Basic and acidic residues" evidence="1">
    <location>
        <begin position="1"/>
        <end position="13"/>
    </location>
</feature>
<organism evidence="3 4">
    <name type="scientific">Chaetomium fimeti</name>
    <dbReference type="NCBI Taxonomy" id="1854472"/>
    <lineage>
        <taxon>Eukaryota</taxon>
        <taxon>Fungi</taxon>
        <taxon>Dikarya</taxon>
        <taxon>Ascomycota</taxon>
        <taxon>Pezizomycotina</taxon>
        <taxon>Sordariomycetes</taxon>
        <taxon>Sordariomycetidae</taxon>
        <taxon>Sordariales</taxon>
        <taxon>Chaetomiaceae</taxon>
        <taxon>Chaetomium</taxon>
    </lineage>
</organism>
<name>A0AAE0HG72_9PEZI</name>
<sequence length="567" mass="61526">MIRLRELHLDTGERNSPPAESPGSNLGGEEPDTTGLVAAVNREIESANVPVPVTVGITPPRATDDHTPEPTPGSNGPTDQETPPHQPEAKSNFSRFLDKIGLTSTTLGFIFAVILGAISWSGLNYANYYAKKSYDLALYQACRTYEDLQNSTACQTSLSTGIRVRSLPNIGPEIGSVAAYLGRAYMDALIAYLRACEDGVASVCFMRSSGPESSYSNFISSIPEIRFRLLWALLFRLLATIICRTGILHLERTSTPIRPQPSTRSLLDTFLGASISIFDCIFALETGALSGQISRMSAVSWASYFITTAALPILSATEGLNHLRTLLLSTSLVVLAPLSAEISDVAANAALAMTSMACFTLLPRHLRQPGSLHKEILQVEWTLQDGITMRRIGTLPDDTLEQGVVDQRDDGPQEAEFPGKKALRRRTKHNKMTLKTGDVAPERENTSTVEERVAKDSSPFLSVISACDSIVLNSAGLWLAYSLSGDLGSIAGEGFFCSYCLWRYTMLACTIKRIPQSFQENVIRGGGTIIEKIRVCEEAHKEDTIYSIWGLLISTVGICVASAKGSC</sequence>
<proteinExistence type="predicted"/>
<keyword evidence="4" id="KW-1185">Reference proteome</keyword>
<evidence type="ECO:0000256" key="1">
    <source>
        <dbReference type="SAM" id="MobiDB-lite"/>
    </source>
</evidence>